<evidence type="ECO:0000259" key="2">
    <source>
        <dbReference type="Pfam" id="PF03732"/>
    </source>
</evidence>
<evidence type="ECO:0000313" key="4">
    <source>
        <dbReference type="Proteomes" id="UP001151760"/>
    </source>
</evidence>
<dbReference type="Proteomes" id="UP001151760">
    <property type="component" value="Unassembled WGS sequence"/>
</dbReference>
<feature type="domain" description="Retrotransposon gag" evidence="2">
    <location>
        <begin position="148"/>
        <end position="192"/>
    </location>
</feature>
<organism evidence="3 4">
    <name type="scientific">Tanacetum coccineum</name>
    <dbReference type="NCBI Taxonomy" id="301880"/>
    <lineage>
        <taxon>Eukaryota</taxon>
        <taxon>Viridiplantae</taxon>
        <taxon>Streptophyta</taxon>
        <taxon>Embryophyta</taxon>
        <taxon>Tracheophyta</taxon>
        <taxon>Spermatophyta</taxon>
        <taxon>Magnoliopsida</taxon>
        <taxon>eudicotyledons</taxon>
        <taxon>Gunneridae</taxon>
        <taxon>Pentapetalae</taxon>
        <taxon>asterids</taxon>
        <taxon>campanulids</taxon>
        <taxon>Asterales</taxon>
        <taxon>Asteraceae</taxon>
        <taxon>Asteroideae</taxon>
        <taxon>Anthemideae</taxon>
        <taxon>Anthemidinae</taxon>
        <taxon>Tanacetum</taxon>
    </lineage>
</organism>
<feature type="region of interest" description="Disordered" evidence="1">
    <location>
        <begin position="27"/>
        <end position="48"/>
    </location>
</feature>
<protein>
    <submittedName>
        <fullName evidence="3">MAK10-like protein</fullName>
    </submittedName>
</protein>
<dbReference type="InterPro" id="IPR005162">
    <property type="entry name" value="Retrotrans_gag_dom"/>
</dbReference>
<dbReference type="EMBL" id="BQNB010012921">
    <property type="protein sequence ID" value="GJT09607.1"/>
    <property type="molecule type" value="Genomic_DNA"/>
</dbReference>
<gene>
    <name evidence="3" type="ORF">Tco_0856649</name>
</gene>
<reference evidence="3" key="1">
    <citation type="journal article" date="2022" name="Int. J. Mol. Sci.">
        <title>Draft Genome of Tanacetum Coccineum: Genomic Comparison of Closely Related Tanacetum-Family Plants.</title>
        <authorList>
            <person name="Yamashiro T."/>
            <person name="Shiraishi A."/>
            <person name="Nakayama K."/>
            <person name="Satake H."/>
        </authorList>
    </citation>
    <scope>NUCLEOTIDE SEQUENCE</scope>
</reference>
<proteinExistence type="predicted"/>
<dbReference type="Pfam" id="PF03732">
    <property type="entry name" value="Retrotrans_gag"/>
    <property type="match status" value="1"/>
</dbReference>
<evidence type="ECO:0000313" key="3">
    <source>
        <dbReference type="EMBL" id="GJT09607.1"/>
    </source>
</evidence>
<reference evidence="3" key="2">
    <citation type="submission" date="2022-01" db="EMBL/GenBank/DDBJ databases">
        <authorList>
            <person name="Yamashiro T."/>
            <person name="Shiraishi A."/>
            <person name="Satake H."/>
            <person name="Nakayama K."/>
        </authorList>
    </citation>
    <scope>NUCLEOTIDE SEQUENCE</scope>
</reference>
<accession>A0ABQ5B6P0</accession>
<evidence type="ECO:0000256" key="1">
    <source>
        <dbReference type="SAM" id="MobiDB-lite"/>
    </source>
</evidence>
<keyword evidence="4" id="KW-1185">Reference proteome</keyword>
<feature type="region of interest" description="Disordered" evidence="1">
    <location>
        <begin position="240"/>
        <end position="312"/>
    </location>
</feature>
<sequence>MRGDGVANYKRRRQSYQVTASWNSRLRQNEADLKNPRKPSRHDGSYDDRTSSFWRRCQGIVRFQPLFTLDENLISTLGDYSKPSHEGYRNTIELPKRNNVVPLRSNTIRLVQNGCSSYGLRSEYPNQHLKDFLKLMDSLDLDVANREKSRSISTWEDLTTRFLAQFFLPGRTAKLRNDILMFQQHQGESLSECEIDRATGGKLRDKNADESWEIIENLTLYDHEGWNDSKDHVKPVKAVAVSPNEEENGENNGQVNNSVMEPGNFGDDEPPEGINMKNEAERKTDDEPANSAKENFTKNEENEPAGASDSRAVRGPVYEAILKKKITKKEDIGGNFEIPCNIGAKDVIKFDKGTITLRFGKSKISFHRILEPNCKIKKGIKNDIEPIAPMMTVSRLVLDWEEKIRLHQEKEMKFDQWRSKIFNNEHLAFIKEECEVENKGEVIFDEKKLGSS</sequence>
<name>A0ABQ5B6P0_9ASTR</name>
<comment type="caution">
    <text evidence="3">The sequence shown here is derived from an EMBL/GenBank/DDBJ whole genome shotgun (WGS) entry which is preliminary data.</text>
</comment>